<dbReference type="AlphaFoldDB" id="A0A0B5QM22"/>
<dbReference type="EMBL" id="CP010086">
    <property type="protein sequence ID" value="AJH01921.1"/>
    <property type="molecule type" value="Genomic_DNA"/>
</dbReference>
<protein>
    <submittedName>
        <fullName evidence="1">Uncharacterized protein</fullName>
    </submittedName>
</protein>
<gene>
    <name evidence="1" type="ORF">LF65_05402</name>
</gene>
<dbReference type="KEGG" id="cbei:LF65_05402"/>
<dbReference type="STRING" id="1520.LF65_05402"/>
<proteinExistence type="predicted"/>
<sequence length="64" mass="7312">MKENTLRKINSIKIEIVKGILSVKSSVSVIIYTKKGTINSLPTANEVDMFHKNINNRKREECHV</sequence>
<evidence type="ECO:0000313" key="1">
    <source>
        <dbReference type="EMBL" id="AJH01921.1"/>
    </source>
</evidence>
<evidence type="ECO:0000313" key="2">
    <source>
        <dbReference type="Proteomes" id="UP000031866"/>
    </source>
</evidence>
<organism evidence="1 2">
    <name type="scientific">Clostridium beijerinckii</name>
    <name type="common">Clostridium MP</name>
    <dbReference type="NCBI Taxonomy" id="1520"/>
    <lineage>
        <taxon>Bacteria</taxon>
        <taxon>Bacillati</taxon>
        <taxon>Bacillota</taxon>
        <taxon>Clostridia</taxon>
        <taxon>Eubacteriales</taxon>
        <taxon>Clostridiaceae</taxon>
        <taxon>Clostridium</taxon>
    </lineage>
</organism>
<reference evidence="2" key="1">
    <citation type="submission" date="2014-12" db="EMBL/GenBank/DDBJ databases">
        <title>Genome sequence of Clostridium beijerinckii strain 59B.</title>
        <authorList>
            <person name="Little G.T."/>
            <person name="Minton N.P."/>
        </authorList>
    </citation>
    <scope>NUCLEOTIDE SEQUENCE [LARGE SCALE GENOMIC DNA]</scope>
    <source>
        <strain evidence="2">59B</strain>
    </source>
</reference>
<dbReference type="RefSeq" id="WP_041900383.1">
    <property type="nucleotide sequence ID" value="NZ_CP010086.2"/>
</dbReference>
<accession>A0A0B5QM22</accession>
<dbReference type="Proteomes" id="UP000031866">
    <property type="component" value="Chromosome"/>
</dbReference>
<name>A0A0B5QM22_CLOBE</name>